<gene>
    <name evidence="2" type="ORF">EMPS_09586</name>
</gene>
<feature type="compositionally biased region" description="Polar residues" evidence="1">
    <location>
        <begin position="616"/>
        <end position="625"/>
    </location>
</feature>
<sequence>MATLAPASPPTPLSPFSPSSPSTPTQAAAEALLSRARQLSSNAYERALPAAPLAFAEGEEVHASSPTLSPTTPSMQHHTRSSFQDYIKDPSRRGSSSRRPVSSSSVRSGASATSGQTPETTDSSATGEFLFHGVDASTESAHNDAHTPPACPTSGSPMMRHSLTITTRPRAMTLEAIRETKENTTAPTTTTKDANSSATSTLLSPMDLHRKHRSENGSGLVLGVLEALRDGEHSGVRQTNSKGSAGLNAAQNDSASIAPVTTTAATATGISPYAVANADCTFETKVDSAFARTAPFLTVTNVGSPETAHTLENAPSATAQKASSGAGVGLQHDLDAASKEAPSAETKTTDEERPAPPPKLQQDQSQMRSPMVSTTTASLRRASQSDSIYIQDNSDIVSVSTTNTAASVSSSSKASRRTSKLFGKLVPKFLQTNFSPSTAGGASSPQSAYPASSSPMSAMARPTRSASFAAGSSRPLVTLSSVEEVAAEAARRTELPSIPALPSLPVSVVRNGEDWLGANEDRRSRHSASSDSIPEEQESPLLDPSRMETLERPTMPPQTTSFKSVHSTRSMQSQGAVSTPTETSSPGAFKMQIDRDQDDSRHSESKMTDRQDDTQKQISNGQGSRSPYIIDEDDCDDDFFRKSVLRKSARPQPPPMLQTGWEMHGSERTPSLSTATSSQASSVSGSPTSPMPSMFTPSSTPVTTSTPHPQHQQHQQHQQHLHHNSHQLLQFHKEYRATTTQQQQQQQPGLDEKRSRLRNAVGEWRRSSSHSSGSMMSPTPHS</sequence>
<evidence type="ECO:0000313" key="2">
    <source>
        <dbReference type="EMBL" id="GJJ77227.1"/>
    </source>
</evidence>
<reference evidence="2" key="1">
    <citation type="submission" date="2021-11" db="EMBL/GenBank/DDBJ databases">
        <authorList>
            <person name="Herlambang A."/>
            <person name="Guo Y."/>
            <person name="Takashima Y."/>
            <person name="Nishizawa T."/>
        </authorList>
    </citation>
    <scope>NUCLEOTIDE SEQUENCE</scope>
    <source>
        <strain evidence="2">E1425</strain>
    </source>
</reference>
<organism evidence="2 3">
    <name type="scientific">Entomortierella parvispora</name>
    <dbReference type="NCBI Taxonomy" id="205924"/>
    <lineage>
        <taxon>Eukaryota</taxon>
        <taxon>Fungi</taxon>
        <taxon>Fungi incertae sedis</taxon>
        <taxon>Mucoromycota</taxon>
        <taxon>Mortierellomycotina</taxon>
        <taxon>Mortierellomycetes</taxon>
        <taxon>Mortierellales</taxon>
        <taxon>Mortierellaceae</taxon>
        <taxon>Entomortierella</taxon>
    </lineage>
</organism>
<dbReference type="EMBL" id="BQFW01000013">
    <property type="protein sequence ID" value="GJJ77227.1"/>
    <property type="molecule type" value="Genomic_DNA"/>
</dbReference>
<dbReference type="OrthoDB" id="2442564at2759"/>
<dbReference type="AlphaFoldDB" id="A0A9P3M0I2"/>
<feature type="region of interest" description="Disordered" evidence="1">
    <location>
        <begin position="436"/>
        <end position="473"/>
    </location>
</feature>
<feature type="compositionally biased region" description="Low complexity" evidence="1">
    <location>
        <begin position="769"/>
        <end position="782"/>
    </location>
</feature>
<feature type="compositionally biased region" description="Low complexity" evidence="1">
    <location>
        <begin position="16"/>
        <end position="28"/>
    </location>
</feature>
<evidence type="ECO:0000256" key="1">
    <source>
        <dbReference type="SAM" id="MobiDB-lite"/>
    </source>
</evidence>
<feature type="region of interest" description="Disordered" evidence="1">
    <location>
        <begin position="1"/>
        <end position="28"/>
    </location>
</feature>
<name>A0A9P3M0I2_9FUNG</name>
<protein>
    <submittedName>
        <fullName evidence="2">Uncharacterized protein</fullName>
    </submittedName>
</protein>
<feature type="compositionally biased region" description="Polar residues" evidence="1">
    <location>
        <begin position="113"/>
        <end position="125"/>
    </location>
</feature>
<evidence type="ECO:0000313" key="3">
    <source>
        <dbReference type="Proteomes" id="UP000827284"/>
    </source>
</evidence>
<feature type="region of interest" description="Disordered" evidence="1">
    <location>
        <begin position="58"/>
        <end position="125"/>
    </location>
</feature>
<feature type="compositionally biased region" description="Polar residues" evidence="1">
    <location>
        <begin position="557"/>
        <end position="586"/>
    </location>
</feature>
<feature type="region of interest" description="Disordered" evidence="1">
    <location>
        <begin position="336"/>
        <end position="386"/>
    </location>
</feature>
<feature type="region of interest" description="Disordered" evidence="1">
    <location>
        <begin position="488"/>
        <end position="782"/>
    </location>
</feature>
<feature type="compositionally biased region" description="Low complexity" evidence="1">
    <location>
        <begin position="93"/>
        <end position="112"/>
    </location>
</feature>
<keyword evidence="3" id="KW-1185">Reference proteome</keyword>
<feature type="compositionally biased region" description="Basic and acidic residues" evidence="1">
    <location>
        <begin position="592"/>
        <end position="615"/>
    </location>
</feature>
<feature type="compositionally biased region" description="Low complexity" evidence="1">
    <location>
        <begin position="738"/>
        <end position="747"/>
    </location>
</feature>
<accession>A0A9P3M0I2</accession>
<comment type="caution">
    <text evidence="2">The sequence shown here is derived from an EMBL/GenBank/DDBJ whole genome shotgun (WGS) entry which is preliminary data.</text>
</comment>
<feature type="compositionally biased region" description="Low complexity" evidence="1">
    <location>
        <begin position="439"/>
        <end position="460"/>
    </location>
</feature>
<feature type="compositionally biased region" description="Low complexity" evidence="1">
    <location>
        <begin position="669"/>
        <end position="716"/>
    </location>
</feature>
<dbReference type="Proteomes" id="UP000827284">
    <property type="component" value="Unassembled WGS sequence"/>
</dbReference>
<feature type="compositionally biased region" description="Polar residues" evidence="1">
    <location>
        <begin position="361"/>
        <end position="386"/>
    </location>
</feature>
<proteinExistence type="predicted"/>
<reference evidence="2" key="2">
    <citation type="journal article" date="2022" name="Microbiol. Resour. Announc.">
        <title>Whole-Genome Sequence of Entomortierella parvispora E1425, a Mucoromycotan Fungus Associated with Burkholderiaceae-Related Endosymbiotic Bacteria.</title>
        <authorList>
            <person name="Herlambang A."/>
            <person name="Guo Y."/>
            <person name="Takashima Y."/>
            <person name="Narisawa K."/>
            <person name="Ohta H."/>
            <person name="Nishizawa T."/>
        </authorList>
    </citation>
    <scope>NUCLEOTIDE SEQUENCE</scope>
    <source>
        <strain evidence="2">E1425</strain>
    </source>
</reference>
<feature type="compositionally biased region" description="Low complexity" evidence="1">
    <location>
        <begin position="64"/>
        <end position="74"/>
    </location>
</feature>
<feature type="region of interest" description="Disordered" evidence="1">
    <location>
        <begin position="138"/>
        <end position="159"/>
    </location>
</feature>